<evidence type="ECO:0000256" key="2">
    <source>
        <dbReference type="ARBA" id="ARBA00022723"/>
    </source>
</evidence>
<dbReference type="EMBL" id="CP002364">
    <property type="protein sequence ID" value="ADW18677.1"/>
    <property type="molecule type" value="Genomic_DNA"/>
</dbReference>
<dbReference type="CDD" id="cd03467">
    <property type="entry name" value="Rieske"/>
    <property type="match status" value="1"/>
</dbReference>
<keyword evidence="7" id="KW-1133">Transmembrane helix</keyword>
<dbReference type="InterPro" id="IPR017941">
    <property type="entry name" value="Rieske_2Fe-2S"/>
</dbReference>
<dbReference type="KEGG" id="dpr:Despr_2540"/>
<evidence type="ECO:0000313" key="9">
    <source>
        <dbReference type="EMBL" id="ADW18677.1"/>
    </source>
</evidence>
<evidence type="ECO:0000313" key="10">
    <source>
        <dbReference type="Proteomes" id="UP000006365"/>
    </source>
</evidence>
<sequence>MNGPLVERRTFIGRGMQWLAAVVSAAFLYPLLRFTGHRIPRKPRLVEVAAPLPLTGVYVDQDFLLLADPHKAEGAMAVSRICTHLGCRVNYQQDKQLIECPCHQSRFTLSGQRISGPAEKDLPVHEVTVNRDADGRVVSYVVTI</sequence>
<keyword evidence="4" id="KW-0411">Iron-sulfur</keyword>
<proteinExistence type="predicted"/>
<accession>A0A7U3YNM0</accession>
<dbReference type="InterPro" id="IPR014349">
    <property type="entry name" value="Rieske_Fe-S_prot"/>
</dbReference>
<dbReference type="RefSeq" id="WP_015725203.1">
    <property type="nucleotide sequence ID" value="NC_014972.1"/>
</dbReference>
<reference evidence="9 10" key="1">
    <citation type="journal article" date="2011" name="Stand. Genomic Sci.">
        <title>Complete genome sequence of Desulfobulbus propionicus type strain (1pr3).</title>
        <authorList>
            <person name="Pagani I."/>
            <person name="Lapidus A."/>
            <person name="Nolan M."/>
            <person name="Lucas S."/>
            <person name="Hammon N."/>
            <person name="Deshpande S."/>
            <person name="Cheng J.F."/>
            <person name="Chertkov O."/>
            <person name="Davenport K."/>
            <person name="Tapia R."/>
            <person name="Han C."/>
            <person name="Goodwin L."/>
            <person name="Pitluck S."/>
            <person name="Liolios K."/>
            <person name="Mavromatis K."/>
            <person name="Ivanova N."/>
            <person name="Mikhailova N."/>
            <person name="Pati A."/>
            <person name="Chen A."/>
            <person name="Palaniappan K."/>
            <person name="Land M."/>
            <person name="Hauser L."/>
            <person name="Chang Y.J."/>
            <person name="Jeffries C.D."/>
            <person name="Detter J.C."/>
            <person name="Brambilla E."/>
            <person name="Kannan K.P."/>
            <person name="Djao O.D."/>
            <person name="Rohde M."/>
            <person name="Pukall R."/>
            <person name="Spring S."/>
            <person name="Goker M."/>
            <person name="Sikorski J."/>
            <person name="Woyke T."/>
            <person name="Bristow J."/>
            <person name="Eisen J.A."/>
            <person name="Markowitz V."/>
            <person name="Hugenholtz P."/>
            <person name="Kyrpides N.C."/>
            <person name="Klenk H.P."/>
        </authorList>
    </citation>
    <scope>NUCLEOTIDE SEQUENCE [LARGE SCALE GENOMIC DNA]</scope>
    <source>
        <strain evidence="10">ATCC 33891 / DSM 2032 / 1pr3</strain>
    </source>
</reference>
<evidence type="ECO:0000256" key="5">
    <source>
        <dbReference type="ARBA" id="ARBA00023157"/>
    </source>
</evidence>
<dbReference type="SUPFAM" id="SSF50022">
    <property type="entry name" value="ISP domain"/>
    <property type="match status" value="1"/>
</dbReference>
<dbReference type="InterPro" id="IPR036922">
    <property type="entry name" value="Rieske_2Fe-2S_sf"/>
</dbReference>
<protein>
    <submittedName>
        <fullName evidence="9">Rieske (2Fe-2S) iron-sulfur domain protein</fullName>
    </submittedName>
</protein>
<feature type="domain" description="Rieske" evidence="8">
    <location>
        <begin position="43"/>
        <end position="136"/>
    </location>
</feature>
<keyword evidence="1" id="KW-0001">2Fe-2S</keyword>
<evidence type="ECO:0000259" key="8">
    <source>
        <dbReference type="PROSITE" id="PS51296"/>
    </source>
</evidence>
<feature type="transmembrane region" description="Helical" evidence="7">
    <location>
        <begin position="15"/>
        <end position="32"/>
    </location>
</feature>
<dbReference type="AlphaFoldDB" id="A0A7U3YNM0"/>
<evidence type="ECO:0000256" key="4">
    <source>
        <dbReference type="ARBA" id="ARBA00023014"/>
    </source>
</evidence>
<dbReference type="Pfam" id="PF00355">
    <property type="entry name" value="Rieske"/>
    <property type="match status" value="1"/>
</dbReference>
<dbReference type="PRINTS" id="PR00162">
    <property type="entry name" value="RIESKE"/>
</dbReference>
<keyword evidence="3" id="KW-0408">Iron</keyword>
<keyword evidence="10" id="KW-1185">Reference proteome</keyword>
<gene>
    <name evidence="9" type="ordered locus">Despr_2540</name>
</gene>
<dbReference type="GO" id="GO:0046872">
    <property type="term" value="F:metal ion binding"/>
    <property type="evidence" value="ECO:0007669"/>
    <property type="project" value="UniProtKB-KW"/>
</dbReference>
<evidence type="ECO:0000256" key="7">
    <source>
        <dbReference type="SAM" id="Phobius"/>
    </source>
</evidence>
<evidence type="ECO:0000256" key="1">
    <source>
        <dbReference type="ARBA" id="ARBA00022714"/>
    </source>
</evidence>
<evidence type="ECO:0000256" key="3">
    <source>
        <dbReference type="ARBA" id="ARBA00023004"/>
    </source>
</evidence>
<keyword evidence="7" id="KW-0472">Membrane</keyword>
<keyword evidence="7" id="KW-0812">Transmembrane</keyword>
<comment type="cofactor">
    <cofactor evidence="6">
        <name>[2Fe-2S] cluster</name>
        <dbReference type="ChEBI" id="CHEBI:190135"/>
    </cofactor>
</comment>
<keyword evidence="5" id="KW-1015">Disulfide bond</keyword>
<dbReference type="PANTHER" id="PTHR10134">
    <property type="entry name" value="CYTOCHROME B-C1 COMPLEX SUBUNIT RIESKE, MITOCHONDRIAL"/>
    <property type="match status" value="1"/>
</dbReference>
<keyword evidence="2" id="KW-0479">Metal-binding</keyword>
<dbReference type="PROSITE" id="PS51296">
    <property type="entry name" value="RIESKE"/>
    <property type="match status" value="1"/>
</dbReference>
<dbReference type="InterPro" id="IPR005805">
    <property type="entry name" value="Rieske_Fe-S_prot_C"/>
</dbReference>
<dbReference type="GO" id="GO:0051537">
    <property type="term" value="F:2 iron, 2 sulfur cluster binding"/>
    <property type="evidence" value="ECO:0007669"/>
    <property type="project" value="UniProtKB-KW"/>
</dbReference>
<dbReference type="Proteomes" id="UP000006365">
    <property type="component" value="Chromosome"/>
</dbReference>
<dbReference type="Gene3D" id="2.102.10.10">
    <property type="entry name" value="Rieske [2Fe-2S] iron-sulphur domain"/>
    <property type="match status" value="1"/>
</dbReference>
<organism evidence="9 10">
    <name type="scientific">Desulfobulbus propionicus (strain ATCC 33891 / DSM 2032 / VKM B-1956 / 1pr3)</name>
    <dbReference type="NCBI Taxonomy" id="577650"/>
    <lineage>
        <taxon>Bacteria</taxon>
        <taxon>Pseudomonadati</taxon>
        <taxon>Thermodesulfobacteriota</taxon>
        <taxon>Desulfobulbia</taxon>
        <taxon>Desulfobulbales</taxon>
        <taxon>Desulfobulbaceae</taxon>
        <taxon>Desulfobulbus</taxon>
    </lineage>
</organism>
<name>A0A7U3YNM0_DESPD</name>
<dbReference type="GO" id="GO:0016020">
    <property type="term" value="C:membrane"/>
    <property type="evidence" value="ECO:0007669"/>
    <property type="project" value="InterPro"/>
</dbReference>
<evidence type="ECO:0000256" key="6">
    <source>
        <dbReference type="ARBA" id="ARBA00034078"/>
    </source>
</evidence>